<sequence>MKNSIYELNLNNLRKDEDFSVHNKLNPQSQIVEIFSALVSGNDTTKYGKKVDATFDRIKELCSRAHNGDLAAKAEFNSIVRYALEPHLQTQIQLFNFMGTFKEIGYDEQAMVKTYKHESIRSNFQASQGDVSFGTTVWNEYPIVTKTISSGYAVNYREIASGNLDKVSEGLQQVQVDMMNKAMLYVITTLYNGIKNASGVKYFAESAGIAKASVDDIVKKVRRFGRPSLTGDYSVVSQLNSFAGFKADPTDAKNNFLSQAVMEEIRQSGLLTTYNGSPIVETPNQYNLTKMNAAGDNFDTYLPEGLLFVIPQATVAPLQIFKRGGISSMSGNDVVTGTEMTRFDMEIGADLAKGREYEVGLISDTNFEVEQVG</sequence>
<name>A0A7H0Y362_9BACL</name>
<proteinExistence type="predicted"/>
<gene>
    <name evidence="1" type="ORF">IAQ67_16695</name>
</gene>
<dbReference type="Proteomes" id="UP000516384">
    <property type="component" value="Chromosome"/>
</dbReference>
<accession>A0A7H0Y362</accession>
<evidence type="ECO:0000313" key="1">
    <source>
        <dbReference type="EMBL" id="QNR65520.1"/>
    </source>
</evidence>
<dbReference type="AlphaFoldDB" id="A0A7H0Y362"/>
<evidence type="ECO:0008006" key="3">
    <source>
        <dbReference type="Google" id="ProtNLM"/>
    </source>
</evidence>
<reference evidence="1 2" key="1">
    <citation type="submission" date="2020-09" db="EMBL/GenBank/DDBJ databases">
        <title>Characterization of Paenibacillus peoriae strain ZF390 with broad-spectrum antimicrobial activity as a potential biocontrol agent.</title>
        <authorList>
            <person name="Li L."/>
            <person name="Zhao Y."/>
            <person name="Li B."/>
            <person name="Xie X."/>
        </authorList>
    </citation>
    <scope>NUCLEOTIDE SEQUENCE [LARGE SCALE GENOMIC DNA]</scope>
    <source>
        <strain evidence="1 2">ZF390</strain>
    </source>
</reference>
<dbReference type="RefSeq" id="WP_190297409.1">
    <property type="nucleotide sequence ID" value="NZ_CP061172.1"/>
</dbReference>
<organism evidence="1 2">
    <name type="scientific">Paenibacillus peoriae</name>
    <dbReference type="NCBI Taxonomy" id="59893"/>
    <lineage>
        <taxon>Bacteria</taxon>
        <taxon>Bacillati</taxon>
        <taxon>Bacillota</taxon>
        <taxon>Bacilli</taxon>
        <taxon>Bacillales</taxon>
        <taxon>Paenibacillaceae</taxon>
        <taxon>Paenibacillus</taxon>
    </lineage>
</organism>
<evidence type="ECO:0000313" key="2">
    <source>
        <dbReference type="Proteomes" id="UP000516384"/>
    </source>
</evidence>
<protein>
    <recommendedName>
        <fullName evidence="3">Phage capsid protein</fullName>
    </recommendedName>
</protein>
<dbReference type="EMBL" id="CP061172">
    <property type="protein sequence ID" value="QNR65520.1"/>
    <property type="molecule type" value="Genomic_DNA"/>
</dbReference>